<dbReference type="GO" id="GO:0030170">
    <property type="term" value="F:pyridoxal phosphate binding"/>
    <property type="evidence" value="ECO:0007669"/>
    <property type="project" value="InterPro"/>
</dbReference>
<dbReference type="InterPro" id="IPR015421">
    <property type="entry name" value="PyrdxlP-dep_Trfase_major"/>
</dbReference>
<evidence type="ECO:0000256" key="3">
    <source>
        <dbReference type="ARBA" id="ARBA00022576"/>
    </source>
</evidence>
<keyword evidence="5" id="KW-0663">Pyridoxal phosphate</keyword>
<organism evidence="8 9">
    <name type="scientific">Chryseolinea serpens</name>
    <dbReference type="NCBI Taxonomy" id="947013"/>
    <lineage>
        <taxon>Bacteria</taxon>
        <taxon>Pseudomonadati</taxon>
        <taxon>Bacteroidota</taxon>
        <taxon>Cytophagia</taxon>
        <taxon>Cytophagales</taxon>
        <taxon>Fulvivirgaceae</taxon>
        <taxon>Chryseolinea</taxon>
    </lineage>
</organism>
<dbReference type="InterPro" id="IPR015422">
    <property type="entry name" value="PyrdxlP-dep_Trfase_small"/>
</dbReference>
<dbReference type="AlphaFoldDB" id="A0A1M5N3V8"/>
<dbReference type="NCBIfam" id="NF005334">
    <property type="entry name" value="PRK06855.1"/>
    <property type="match status" value="1"/>
</dbReference>
<dbReference type="PANTHER" id="PTHR43488:SF2">
    <property type="entry name" value="GLUTAMATE-PYRUVATE AMINOTRANSFERASE ALAA"/>
    <property type="match status" value="1"/>
</dbReference>
<accession>A0A1M5N3V8</accession>
<proteinExistence type="inferred from homology"/>
<dbReference type="RefSeq" id="WP_073133385.1">
    <property type="nucleotide sequence ID" value="NZ_FQWQ01000001.1"/>
</dbReference>
<evidence type="ECO:0000313" key="8">
    <source>
        <dbReference type="EMBL" id="SHG83859.1"/>
    </source>
</evidence>
<keyword evidence="3 8" id="KW-0032">Aminotransferase</keyword>
<dbReference type="Proteomes" id="UP000184212">
    <property type="component" value="Unassembled WGS sequence"/>
</dbReference>
<dbReference type="GO" id="GO:0004021">
    <property type="term" value="F:L-alanine:2-oxoglutarate aminotransferase activity"/>
    <property type="evidence" value="ECO:0007669"/>
    <property type="project" value="UniProtKB-EC"/>
</dbReference>
<comment type="similarity">
    <text evidence="2">Belongs to the class-I pyridoxal-phosphate-dependent aminotransferase family.</text>
</comment>
<comment type="cofactor">
    <cofactor evidence="1">
        <name>pyridoxal 5'-phosphate</name>
        <dbReference type="ChEBI" id="CHEBI:597326"/>
    </cofactor>
</comment>
<name>A0A1M5N3V8_9BACT</name>
<feature type="domain" description="Aminotransferase class I/classII large" evidence="7">
    <location>
        <begin position="44"/>
        <end position="417"/>
    </location>
</feature>
<dbReference type="InterPro" id="IPR051926">
    <property type="entry name" value="Ala_Aminotransferase"/>
</dbReference>
<evidence type="ECO:0000256" key="6">
    <source>
        <dbReference type="ARBA" id="ARBA00026106"/>
    </source>
</evidence>
<dbReference type="OrthoDB" id="9802328at2"/>
<dbReference type="EC" id="2.6.1.2" evidence="6"/>
<protein>
    <recommendedName>
        <fullName evidence="6">alanine transaminase</fullName>
        <ecNumber evidence="6">2.6.1.2</ecNumber>
    </recommendedName>
</protein>
<dbReference type="CDD" id="cd00609">
    <property type="entry name" value="AAT_like"/>
    <property type="match status" value="1"/>
</dbReference>
<dbReference type="Pfam" id="PF00155">
    <property type="entry name" value="Aminotran_1_2"/>
    <property type="match status" value="1"/>
</dbReference>
<evidence type="ECO:0000256" key="1">
    <source>
        <dbReference type="ARBA" id="ARBA00001933"/>
    </source>
</evidence>
<evidence type="ECO:0000256" key="5">
    <source>
        <dbReference type="ARBA" id="ARBA00022898"/>
    </source>
</evidence>
<dbReference type="SUPFAM" id="SSF53383">
    <property type="entry name" value="PLP-dependent transferases"/>
    <property type="match status" value="1"/>
</dbReference>
<keyword evidence="4 8" id="KW-0808">Transferase</keyword>
<sequence>MRQKLLSEGAKELSYEIREIVKKADVLKKLGVTISWENIGDPIQKHHKLPQWIKDIISDLMKQDDTYSYCPSKGMLETREFLARQTNAMNGVQITAEDICFFNGLGDAISKAYQFISRTSRVIGPTPAYSTHSSAEAAHAAHEPLTYKLDPNNKWYPDLDDLYNKVKYNPNVVGILIINPDNPTGMVYPLEILQRIVAIAKEFNLFLLADEIYINITYNGARAHALAEIIGDVPGISMKGISKELPWPGSRCGWMEYYNRDKDEDFNRFCQALDNAKMIEVCSTKLPQLAIPKIFGDPRFKGYREQTNANIGRRSKIISDILRTVPQLTFNETFGAFYNTIIFREGSLKPTQSLAISNPQIKALVEGWVNNADGTPSKDIALDKRFVYYLLAAKGVCVVPISSFCSELQGFRVTLLEEDEDMLVKTFTSIRDAIVEYLR</sequence>
<dbReference type="STRING" id="947013.SAMN04488109_2075"/>
<evidence type="ECO:0000313" key="9">
    <source>
        <dbReference type="Proteomes" id="UP000184212"/>
    </source>
</evidence>
<dbReference type="PANTHER" id="PTHR43488">
    <property type="entry name" value="GLUTAMATE-PYRUVATE AMINOTRANSFERASE ALAA"/>
    <property type="match status" value="1"/>
</dbReference>
<dbReference type="InterPro" id="IPR015424">
    <property type="entry name" value="PyrdxlP-dep_Trfase"/>
</dbReference>
<dbReference type="InterPro" id="IPR004839">
    <property type="entry name" value="Aminotransferase_I/II_large"/>
</dbReference>
<dbReference type="EMBL" id="FQWQ01000001">
    <property type="protein sequence ID" value="SHG83859.1"/>
    <property type="molecule type" value="Genomic_DNA"/>
</dbReference>
<reference evidence="8 9" key="1">
    <citation type="submission" date="2016-11" db="EMBL/GenBank/DDBJ databases">
        <authorList>
            <person name="Jaros S."/>
            <person name="Januszkiewicz K."/>
            <person name="Wedrychowicz H."/>
        </authorList>
    </citation>
    <scope>NUCLEOTIDE SEQUENCE [LARGE SCALE GENOMIC DNA]</scope>
    <source>
        <strain evidence="8 9">DSM 24574</strain>
    </source>
</reference>
<gene>
    <name evidence="8" type="ORF">SAMN04488109_2075</name>
</gene>
<evidence type="ECO:0000256" key="4">
    <source>
        <dbReference type="ARBA" id="ARBA00022679"/>
    </source>
</evidence>
<evidence type="ECO:0000259" key="7">
    <source>
        <dbReference type="Pfam" id="PF00155"/>
    </source>
</evidence>
<evidence type="ECO:0000256" key="2">
    <source>
        <dbReference type="ARBA" id="ARBA00007441"/>
    </source>
</evidence>
<dbReference type="Gene3D" id="3.90.1150.10">
    <property type="entry name" value="Aspartate Aminotransferase, domain 1"/>
    <property type="match status" value="1"/>
</dbReference>
<dbReference type="Gene3D" id="3.40.640.10">
    <property type="entry name" value="Type I PLP-dependent aspartate aminotransferase-like (Major domain)"/>
    <property type="match status" value="1"/>
</dbReference>
<keyword evidence="9" id="KW-1185">Reference proteome</keyword>